<evidence type="ECO:0000313" key="2">
    <source>
        <dbReference type="Proteomes" id="UP000627715"/>
    </source>
</evidence>
<name>A0A916VIZ7_9GAMM</name>
<sequence length="135" mass="15397">MTRQEAAWGEETERLQNKVVIIKGLGQQIQPEQSNEDNLLRQIQTRENDASLNRVNDPVWLSWLRDGLAHRRLQITSWLAAPGQIEIHLQISDHRAFSGLVAKINEFSWQMAEFNTNGEVMNVVIRTPAVDQGAI</sequence>
<dbReference type="Proteomes" id="UP000627715">
    <property type="component" value="Unassembled WGS sequence"/>
</dbReference>
<evidence type="ECO:0000313" key="1">
    <source>
        <dbReference type="EMBL" id="GFZ76000.1"/>
    </source>
</evidence>
<comment type="caution">
    <text evidence="1">The sequence shown here is derived from an EMBL/GenBank/DDBJ whole genome shotgun (WGS) entry which is preliminary data.</text>
</comment>
<gene>
    <name evidence="1" type="ORF">GCM10011403_18500</name>
</gene>
<protein>
    <submittedName>
        <fullName evidence="1">Uncharacterized protein</fullName>
    </submittedName>
</protein>
<organism evidence="1 2">
    <name type="scientific">Pseudohongiella nitratireducens</name>
    <dbReference type="NCBI Taxonomy" id="1768907"/>
    <lineage>
        <taxon>Bacteria</taxon>
        <taxon>Pseudomonadati</taxon>
        <taxon>Pseudomonadota</taxon>
        <taxon>Gammaproteobacteria</taxon>
        <taxon>Pseudomonadales</taxon>
        <taxon>Pseudohongiellaceae</taxon>
        <taxon>Pseudohongiella</taxon>
    </lineage>
</organism>
<reference evidence="1" key="1">
    <citation type="journal article" date="2014" name="Int. J. Syst. Evol. Microbiol.">
        <title>Complete genome sequence of Corynebacterium casei LMG S-19264T (=DSM 44701T), isolated from a smear-ripened cheese.</title>
        <authorList>
            <consortium name="US DOE Joint Genome Institute (JGI-PGF)"/>
            <person name="Walter F."/>
            <person name="Albersmeier A."/>
            <person name="Kalinowski J."/>
            <person name="Ruckert C."/>
        </authorList>
    </citation>
    <scope>NUCLEOTIDE SEQUENCE</scope>
    <source>
        <strain evidence="1">CGMCC 1.15425</strain>
    </source>
</reference>
<dbReference type="AlphaFoldDB" id="A0A916VIZ7"/>
<keyword evidence="2" id="KW-1185">Reference proteome</keyword>
<reference evidence="1" key="2">
    <citation type="submission" date="2020-09" db="EMBL/GenBank/DDBJ databases">
        <authorList>
            <person name="Sun Q."/>
            <person name="Zhou Y."/>
        </authorList>
    </citation>
    <scope>NUCLEOTIDE SEQUENCE</scope>
    <source>
        <strain evidence="1">CGMCC 1.15425</strain>
    </source>
</reference>
<proteinExistence type="predicted"/>
<accession>A0A916VIZ7</accession>
<dbReference type="EMBL" id="BMIY01000007">
    <property type="protein sequence ID" value="GFZ76000.1"/>
    <property type="molecule type" value="Genomic_DNA"/>
</dbReference>